<accession>A0A843U8C8</accession>
<protein>
    <submittedName>
        <fullName evidence="1">Uncharacterized protein</fullName>
    </submittedName>
</protein>
<gene>
    <name evidence="1" type="ORF">Taro_010467</name>
</gene>
<dbReference type="Proteomes" id="UP000652761">
    <property type="component" value="Unassembled WGS sequence"/>
</dbReference>
<organism evidence="1 2">
    <name type="scientific">Colocasia esculenta</name>
    <name type="common">Wild taro</name>
    <name type="synonym">Arum esculentum</name>
    <dbReference type="NCBI Taxonomy" id="4460"/>
    <lineage>
        <taxon>Eukaryota</taxon>
        <taxon>Viridiplantae</taxon>
        <taxon>Streptophyta</taxon>
        <taxon>Embryophyta</taxon>
        <taxon>Tracheophyta</taxon>
        <taxon>Spermatophyta</taxon>
        <taxon>Magnoliopsida</taxon>
        <taxon>Liliopsida</taxon>
        <taxon>Araceae</taxon>
        <taxon>Aroideae</taxon>
        <taxon>Colocasieae</taxon>
        <taxon>Colocasia</taxon>
    </lineage>
</organism>
<name>A0A843U8C8_COLES</name>
<keyword evidence="2" id="KW-1185">Reference proteome</keyword>
<proteinExistence type="predicted"/>
<evidence type="ECO:0000313" key="2">
    <source>
        <dbReference type="Proteomes" id="UP000652761"/>
    </source>
</evidence>
<comment type="caution">
    <text evidence="1">The sequence shown here is derived from an EMBL/GenBank/DDBJ whole genome shotgun (WGS) entry which is preliminary data.</text>
</comment>
<dbReference type="AlphaFoldDB" id="A0A843U8C8"/>
<sequence length="88" mass="9499">MTAFGSLVNHYDRRGGILLSASLLASLFLGVMSRADIVVFLGPLVVVLTAKAQSVDFAVLHLNAKYVLSCDQVAHHVFLIDICEKVLS</sequence>
<evidence type="ECO:0000313" key="1">
    <source>
        <dbReference type="EMBL" id="MQL78054.1"/>
    </source>
</evidence>
<dbReference type="EMBL" id="NMUH01000379">
    <property type="protein sequence ID" value="MQL78054.1"/>
    <property type="molecule type" value="Genomic_DNA"/>
</dbReference>
<reference evidence="1" key="1">
    <citation type="submission" date="2017-07" db="EMBL/GenBank/DDBJ databases">
        <title>Taro Niue Genome Assembly and Annotation.</title>
        <authorList>
            <person name="Atibalentja N."/>
            <person name="Keating K."/>
            <person name="Fields C.J."/>
        </authorList>
    </citation>
    <scope>NUCLEOTIDE SEQUENCE</scope>
    <source>
        <strain evidence="1">Niue_2</strain>
        <tissue evidence="1">Leaf</tissue>
    </source>
</reference>